<dbReference type="Gene3D" id="1.10.10.10">
    <property type="entry name" value="Winged helix-like DNA-binding domain superfamily/Winged helix DNA-binding domain"/>
    <property type="match status" value="1"/>
</dbReference>
<keyword evidence="4" id="KW-0805">Transcription regulation</keyword>
<evidence type="ECO:0000259" key="10">
    <source>
        <dbReference type="PROSITE" id="PS50110"/>
    </source>
</evidence>
<feature type="domain" description="Response regulatory" evidence="10">
    <location>
        <begin position="4"/>
        <end position="117"/>
    </location>
</feature>
<dbReference type="OrthoDB" id="9802426at2"/>
<dbReference type="GO" id="GO:0005829">
    <property type="term" value="C:cytosol"/>
    <property type="evidence" value="ECO:0007669"/>
    <property type="project" value="TreeGrafter"/>
</dbReference>
<dbReference type="Gene3D" id="6.10.250.690">
    <property type="match status" value="1"/>
</dbReference>
<comment type="function">
    <text evidence="7">May play the central regulatory role in sporulation. It may be an element of the effector pathway responsible for the activation of sporulation genes in response to nutritional stress. Spo0A may act in concert with spo0H (a sigma factor) to control the expression of some genes that are critical to the sporulation process.</text>
</comment>
<evidence type="ECO:0000256" key="4">
    <source>
        <dbReference type="ARBA" id="ARBA00023015"/>
    </source>
</evidence>
<reference evidence="12 13" key="1">
    <citation type="submission" date="2016-10" db="EMBL/GenBank/DDBJ databases">
        <authorList>
            <person name="de Groot N.N."/>
        </authorList>
    </citation>
    <scope>NUCLEOTIDE SEQUENCE [LARGE SCALE GENOMIC DNA]</scope>
    <source>
        <strain evidence="12 13">DSM 12992</strain>
    </source>
</reference>
<sequence length="228" mass="25572">MNIDILVVDDEVKIVEVAEAYLKKEGYNVITAHGGREALSKYNEKKPSLIVLDLMLPDISGEEVCKEIRKTSDIPIIILTAKVEENNVLNGFSLGADDYIRKPFSTKELVARINVLLKRSNNIKNSHILSFNNGNLIIDTISYEIKKNGVNITLTPSEYKLLLTLAKNPKKVFTRTELLDRTLGNEADVYDRAIDSHIKNLRAKVEESNKAPKYIVTVHGIGYKFGGE</sequence>
<dbReference type="Proteomes" id="UP000199263">
    <property type="component" value="Unassembled WGS sequence"/>
</dbReference>
<keyword evidence="13" id="KW-1185">Reference proteome</keyword>
<dbReference type="Gene3D" id="3.40.50.2300">
    <property type="match status" value="1"/>
</dbReference>
<dbReference type="RefSeq" id="WP_090094053.1">
    <property type="nucleotide sequence ID" value="NZ_FOMG01000034.1"/>
</dbReference>
<accession>A0A1I1RI61</accession>
<dbReference type="CDD" id="cd17574">
    <property type="entry name" value="REC_OmpR"/>
    <property type="match status" value="1"/>
</dbReference>
<dbReference type="Pfam" id="PF00486">
    <property type="entry name" value="Trans_reg_C"/>
    <property type="match status" value="1"/>
</dbReference>
<protein>
    <recommendedName>
        <fullName evidence="1">Stage 0 sporulation protein A homolog</fullName>
    </recommendedName>
</protein>
<evidence type="ECO:0000256" key="2">
    <source>
        <dbReference type="ARBA" id="ARBA00022553"/>
    </source>
</evidence>
<feature type="DNA-binding region" description="OmpR/PhoB-type" evidence="9">
    <location>
        <begin position="126"/>
        <end position="227"/>
    </location>
</feature>
<feature type="domain" description="OmpR/PhoB-type" evidence="11">
    <location>
        <begin position="126"/>
        <end position="227"/>
    </location>
</feature>
<dbReference type="Pfam" id="PF00072">
    <property type="entry name" value="Response_reg"/>
    <property type="match status" value="1"/>
</dbReference>
<evidence type="ECO:0000256" key="8">
    <source>
        <dbReference type="PROSITE-ProRule" id="PRU00169"/>
    </source>
</evidence>
<evidence type="ECO:0000256" key="1">
    <source>
        <dbReference type="ARBA" id="ARBA00018672"/>
    </source>
</evidence>
<name>A0A1I1RI61_9CLOT</name>
<dbReference type="PROSITE" id="PS51755">
    <property type="entry name" value="OMPR_PHOB"/>
    <property type="match status" value="1"/>
</dbReference>
<dbReference type="PANTHER" id="PTHR48111:SF73">
    <property type="entry name" value="ALKALINE PHOSPHATASE SYNTHESIS TRANSCRIPTIONAL REGULATORY PROTEIN PHOP"/>
    <property type="match status" value="1"/>
</dbReference>
<dbReference type="InterPro" id="IPR036388">
    <property type="entry name" value="WH-like_DNA-bd_sf"/>
</dbReference>
<dbReference type="InterPro" id="IPR001789">
    <property type="entry name" value="Sig_transdc_resp-reg_receiver"/>
</dbReference>
<keyword evidence="6" id="KW-0804">Transcription</keyword>
<dbReference type="PANTHER" id="PTHR48111">
    <property type="entry name" value="REGULATOR OF RPOS"/>
    <property type="match status" value="1"/>
</dbReference>
<dbReference type="GO" id="GO:0032993">
    <property type="term" value="C:protein-DNA complex"/>
    <property type="evidence" value="ECO:0007669"/>
    <property type="project" value="TreeGrafter"/>
</dbReference>
<dbReference type="GO" id="GO:0000156">
    <property type="term" value="F:phosphorelay response regulator activity"/>
    <property type="evidence" value="ECO:0007669"/>
    <property type="project" value="TreeGrafter"/>
</dbReference>
<dbReference type="PROSITE" id="PS50110">
    <property type="entry name" value="RESPONSE_REGULATORY"/>
    <property type="match status" value="1"/>
</dbReference>
<dbReference type="EMBL" id="FOMG01000034">
    <property type="protein sequence ID" value="SFD33991.1"/>
    <property type="molecule type" value="Genomic_DNA"/>
</dbReference>
<dbReference type="AlphaFoldDB" id="A0A1I1RI61"/>
<dbReference type="SMART" id="SM00448">
    <property type="entry name" value="REC"/>
    <property type="match status" value="1"/>
</dbReference>
<dbReference type="InterPro" id="IPR011006">
    <property type="entry name" value="CheY-like_superfamily"/>
</dbReference>
<dbReference type="GO" id="GO:0006355">
    <property type="term" value="P:regulation of DNA-templated transcription"/>
    <property type="evidence" value="ECO:0007669"/>
    <property type="project" value="InterPro"/>
</dbReference>
<evidence type="ECO:0000313" key="12">
    <source>
        <dbReference type="EMBL" id="SFD33991.1"/>
    </source>
</evidence>
<evidence type="ECO:0000256" key="7">
    <source>
        <dbReference type="ARBA" id="ARBA00024867"/>
    </source>
</evidence>
<keyword evidence="2 8" id="KW-0597">Phosphoprotein</keyword>
<feature type="modified residue" description="4-aspartylphosphate" evidence="8">
    <location>
        <position position="53"/>
    </location>
</feature>
<organism evidence="12 13">
    <name type="scientific">Clostridium uliginosum</name>
    <dbReference type="NCBI Taxonomy" id="119641"/>
    <lineage>
        <taxon>Bacteria</taxon>
        <taxon>Bacillati</taxon>
        <taxon>Bacillota</taxon>
        <taxon>Clostridia</taxon>
        <taxon>Eubacteriales</taxon>
        <taxon>Clostridiaceae</taxon>
        <taxon>Clostridium</taxon>
    </lineage>
</organism>
<gene>
    <name evidence="12" type="ORF">SAMN05421842_13412</name>
</gene>
<keyword evidence="5 9" id="KW-0238">DNA-binding</keyword>
<dbReference type="STRING" id="119641.SAMN05421842_13412"/>
<evidence type="ECO:0000256" key="3">
    <source>
        <dbReference type="ARBA" id="ARBA00023012"/>
    </source>
</evidence>
<proteinExistence type="predicted"/>
<dbReference type="SMART" id="SM00862">
    <property type="entry name" value="Trans_reg_C"/>
    <property type="match status" value="1"/>
</dbReference>
<dbReference type="FunFam" id="3.40.50.2300:FF:000001">
    <property type="entry name" value="DNA-binding response regulator PhoB"/>
    <property type="match status" value="1"/>
</dbReference>
<dbReference type="InterPro" id="IPR039420">
    <property type="entry name" value="WalR-like"/>
</dbReference>
<evidence type="ECO:0000256" key="6">
    <source>
        <dbReference type="ARBA" id="ARBA00023163"/>
    </source>
</evidence>
<evidence type="ECO:0000259" key="11">
    <source>
        <dbReference type="PROSITE" id="PS51755"/>
    </source>
</evidence>
<evidence type="ECO:0000313" key="13">
    <source>
        <dbReference type="Proteomes" id="UP000199263"/>
    </source>
</evidence>
<dbReference type="SUPFAM" id="SSF52172">
    <property type="entry name" value="CheY-like"/>
    <property type="match status" value="1"/>
</dbReference>
<evidence type="ECO:0000256" key="5">
    <source>
        <dbReference type="ARBA" id="ARBA00023125"/>
    </source>
</evidence>
<keyword evidence="3" id="KW-0902">Two-component regulatory system</keyword>
<dbReference type="CDD" id="cd00383">
    <property type="entry name" value="trans_reg_C"/>
    <property type="match status" value="1"/>
</dbReference>
<dbReference type="GO" id="GO:0000976">
    <property type="term" value="F:transcription cis-regulatory region binding"/>
    <property type="evidence" value="ECO:0007669"/>
    <property type="project" value="TreeGrafter"/>
</dbReference>
<evidence type="ECO:0000256" key="9">
    <source>
        <dbReference type="PROSITE-ProRule" id="PRU01091"/>
    </source>
</evidence>
<dbReference type="InterPro" id="IPR001867">
    <property type="entry name" value="OmpR/PhoB-type_DNA-bd"/>
</dbReference>